<dbReference type="AlphaFoldDB" id="A0A2H6LNI3"/>
<dbReference type="EMBL" id="BDGE01000087">
    <property type="protein sequence ID" value="GBE94783.1"/>
    <property type="molecule type" value="Genomic_DNA"/>
</dbReference>
<dbReference type="PANTHER" id="PTHR12697">
    <property type="entry name" value="PBS LYASE HEAT-LIKE PROTEIN"/>
    <property type="match status" value="1"/>
</dbReference>
<dbReference type="InterPro" id="IPR011989">
    <property type="entry name" value="ARM-like"/>
</dbReference>
<dbReference type="Pfam" id="PF13646">
    <property type="entry name" value="HEAT_2"/>
    <property type="match status" value="1"/>
</dbReference>
<evidence type="ECO:0000313" key="5">
    <source>
        <dbReference type="EMBL" id="GBE94783.1"/>
    </source>
</evidence>
<name>A0A2H6LNI3_9NOSO</name>
<keyword evidence="3" id="KW-0605">Phycobilisome</keyword>
<dbReference type="GO" id="GO:0016829">
    <property type="term" value="F:lyase activity"/>
    <property type="evidence" value="ECO:0007669"/>
    <property type="project" value="UniProtKB-KW"/>
</dbReference>
<dbReference type="GO" id="GO:0030089">
    <property type="term" value="C:phycobilisome"/>
    <property type="evidence" value="ECO:0007669"/>
    <property type="project" value="UniProtKB-KW"/>
</dbReference>
<evidence type="ECO:0000256" key="3">
    <source>
        <dbReference type="ARBA" id="ARBA00022738"/>
    </source>
</evidence>
<dbReference type="InterPro" id="IPR016024">
    <property type="entry name" value="ARM-type_fold"/>
</dbReference>
<dbReference type="SUPFAM" id="SSF48371">
    <property type="entry name" value="ARM repeat"/>
    <property type="match status" value="1"/>
</dbReference>
<dbReference type="Proteomes" id="UP000236527">
    <property type="component" value="Unassembled WGS sequence"/>
</dbReference>
<keyword evidence="4 5" id="KW-0456">Lyase</keyword>
<keyword evidence="2" id="KW-0042">Antenna complex</keyword>
<proteinExistence type="inferred from homology"/>
<dbReference type="GO" id="GO:0016491">
    <property type="term" value="F:oxidoreductase activity"/>
    <property type="evidence" value="ECO:0007669"/>
    <property type="project" value="TreeGrafter"/>
</dbReference>
<organism evidence="5 6">
    <name type="scientific">Nostoc cycadae WK-1</name>
    <dbReference type="NCBI Taxonomy" id="1861711"/>
    <lineage>
        <taxon>Bacteria</taxon>
        <taxon>Bacillati</taxon>
        <taxon>Cyanobacteriota</taxon>
        <taxon>Cyanophyceae</taxon>
        <taxon>Nostocales</taxon>
        <taxon>Nostocaceae</taxon>
        <taxon>Nostoc</taxon>
    </lineage>
</organism>
<dbReference type="InterPro" id="IPR004155">
    <property type="entry name" value="PBS_lyase_HEAT"/>
</dbReference>
<evidence type="ECO:0000313" key="6">
    <source>
        <dbReference type="Proteomes" id="UP000236527"/>
    </source>
</evidence>
<protein>
    <submittedName>
        <fullName evidence="5">PBS lyase HEAT domain-containing protein repeat-containing protein</fullName>
    </submittedName>
</protein>
<reference evidence="6" key="1">
    <citation type="journal article" date="2018" name="Genome Announc.">
        <title>Draft Genome Sequence of the Nitrogen-Fixing and Hormogonia-Inducing Cyanobacterium Nostoc cycadae Strain WK-1, Isolated from the Coralloid Roots of Cycas revoluta.</title>
        <authorList>
            <person name="Kanesaki Y."/>
            <person name="Hirose M."/>
            <person name="Hirose Y."/>
            <person name="Fujisawa T."/>
            <person name="Nakamura Y."/>
            <person name="Watanabe S."/>
            <person name="Matsunaga S."/>
            <person name="Uchida H."/>
            <person name="Murakami A."/>
        </authorList>
    </citation>
    <scope>NUCLEOTIDE SEQUENCE [LARGE SCALE GENOMIC DNA]</scope>
    <source>
        <strain evidence="6">WK-1</strain>
    </source>
</reference>
<evidence type="ECO:0000256" key="2">
    <source>
        <dbReference type="ARBA" id="ARBA00022549"/>
    </source>
</evidence>
<sequence length="221" mass="24121">MSITPESVRQMLSSEDLGDRLRAVNQIRDLEPVIGLELVQIAIGDSNSRVRYSAVSQMDTLGTQDLQLSLDILRDRLLNDPEADVQAAAADCLGALKLHDAFADLEQLYHSTGEWLVQFSIIATLGELGDPRSFELLKEALSSENELVQTAAISSFGDLGNIEAIPLLAPYSTNPDWQMRYRVVQALARLGGAEAKSILETLVNDEVEAVAIEAQKSLQTV</sequence>
<comment type="caution">
    <text evidence="5">The sequence shown here is derived from an EMBL/GenBank/DDBJ whole genome shotgun (WGS) entry which is preliminary data.</text>
</comment>
<evidence type="ECO:0000256" key="1">
    <source>
        <dbReference type="ARBA" id="ARBA00009299"/>
    </source>
</evidence>
<dbReference type="RefSeq" id="WP_103126400.1">
    <property type="nucleotide sequence ID" value="NZ_DF978439.1"/>
</dbReference>
<dbReference type="PANTHER" id="PTHR12697:SF39">
    <property type="entry name" value="SLR1687 PROTEIN"/>
    <property type="match status" value="1"/>
</dbReference>
<comment type="similarity">
    <text evidence="1">Belongs to the CpcE/RpcE/PecE family.</text>
</comment>
<dbReference type="Gene3D" id="1.25.10.10">
    <property type="entry name" value="Leucine-rich Repeat Variant"/>
    <property type="match status" value="1"/>
</dbReference>
<evidence type="ECO:0000256" key="4">
    <source>
        <dbReference type="ARBA" id="ARBA00023239"/>
    </source>
</evidence>
<dbReference type="SMART" id="SM00567">
    <property type="entry name" value="EZ_HEAT"/>
    <property type="match status" value="4"/>
</dbReference>
<dbReference type="NCBIfam" id="NF045915">
    <property type="entry name" value="PhycobilmeDegNblB"/>
    <property type="match status" value="1"/>
</dbReference>
<keyword evidence="6" id="KW-1185">Reference proteome</keyword>
<accession>A0A2H6LNI3</accession>
<gene>
    <name evidence="5" type="ORF">NCWK1_4564</name>
</gene>